<dbReference type="PROSITE" id="PS51257">
    <property type="entry name" value="PROKAR_LIPOPROTEIN"/>
    <property type="match status" value="1"/>
</dbReference>
<dbReference type="EMBL" id="CP145892">
    <property type="protein sequence ID" value="WWP18156.1"/>
    <property type="molecule type" value="Genomic_DNA"/>
</dbReference>
<dbReference type="InterPro" id="IPR037185">
    <property type="entry name" value="EmrE-like"/>
</dbReference>
<dbReference type="InterPro" id="IPR051258">
    <property type="entry name" value="Diverse_Substrate_Transporter"/>
</dbReference>
<evidence type="ECO:0000256" key="7">
    <source>
        <dbReference type="SAM" id="Phobius"/>
    </source>
</evidence>
<organism evidence="9 10">
    <name type="scientific">Paenibacillus amylolyticus</name>
    <dbReference type="NCBI Taxonomy" id="1451"/>
    <lineage>
        <taxon>Bacteria</taxon>
        <taxon>Bacillati</taxon>
        <taxon>Bacillota</taxon>
        <taxon>Bacilli</taxon>
        <taxon>Bacillales</taxon>
        <taxon>Paenibacillaceae</taxon>
        <taxon>Paenibacillus</taxon>
    </lineage>
</organism>
<dbReference type="GeneID" id="93477143"/>
<comment type="similarity">
    <text evidence="2">Belongs to the EamA transporter family.</text>
</comment>
<feature type="transmembrane region" description="Helical" evidence="7">
    <location>
        <begin position="7"/>
        <end position="28"/>
    </location>
</feature>
<proteinExistence type="inferred from homology"/>
<feature type="transmembrane region" description="Helical" evidence="7">
    <location>
        <begin position="92"/>
        <end position="111"/>
    </location>
</feature>
<evidence type="ECO:0000256" key="4">
    <source>
        <dbReference type="ARBA" id="ARBA00022692"/>
    </source>
</evidence>
<name>A0ABD8ALJ4_PAEAM</name>
<evidence type="ECO:0000256" key="3">
    <source>
        <dbReference type="ARBA" id="ARBA00022475"/>
    </source>
</evidence>
<reference evidence="9 10" key="1">
    <citation type="submission" date="2024-02" db="EMBL/GenBank/DDBJ databases">
        <title>Complete sequences of two Paenibacillus sp. strains and one Lysinibacillus strain isolated from the environment on STAA medium highlight biotechnological potential.</title>
        <authorList>
            <person name="Attere S.A."/>
            <person name="Piche L.C."/>
            <person name="Intertaglia L."/>
            <person name="Lami R."/>
            <person name="Charette S.J."/>
            <person name="Vincent A.T."/>
        </authorList>
    </citation>
    <scope>NUCLEOTIDE SEQUENCE [LARGE SCALE GENOMIC DNA]</scope>
    <source>
        <strain evidence="9 10">Y5S-7</strain>
    </source>
</reference>
<feature type="transmembrane region" description="Helical" evidence="7">
    <location>
        <begin position="242"/>
        <end position="261"/>
    </location>
</feature>
<evidence type="ECO:0000256" key="5">
    <source>
        <dbReference type="ARBA" id="ARBA00022989"/>
    </source>
</evidence>
<keyword evidence="3" id="KW-1003">Cell membrane</keyword>
<dbReference type="GO" id="GO:0005886">
    <property type="term" value="C:plasma membrane"/>
    <property type="evidence" value="ECO:0007669"/>
    <property type="project" value="UniProtKB-SubCell"/>
</dbReference>
<keyword evidence="5 7" id="KW-1133">Transmembrane helix</keyword>
<feature type="transmembrane region" description="Helical" evidence="7">
    <location>
        <begin position="123"/>
        <end position="141"/>
    </location>
</feature>
<dbReference type="AlphaFoldDB" id="A0ABD8ALJ4"/>
<feature type="transmembrane region" description="Helical" evidence="7">
    <location>
        <begin position="40"/>
        <end position="57"/>
    </location>
</feature>
<dbReference type="Proteomes" id="UP001364764">
    <property type="component" value="Chromosome"/>
</dbReference>
<dbReference type="PANTHER" id="PTHR42920">
    <property type="entry name" value="OS03G0707200 PROTEIN-RELATED"/>
    <property type="match status" value="1"/>
</dbReference>
<evidence type="ECO:0000256" key="2">
    <source>
        <dbReference type="ARBA" id="ARBA00007362"/>
    </source>
</evidence>
<dbReference type="Pfam" id="PF00892">
    <property type="entry name" value="EamA"/>
    <property type="match status" value="2"/>
</dbReference>
<evidence type="ECO:0000256" key="1">
    <source>
        <dbReference type="ARBA" id="ARBA00004651"/>
    </source>
</evidence>
<feature type="transmembrane region" description="Helical" evidence="7">
    <location>
        <begin position="69"/>
        <end position="86"/>
    </location>
</feature>
<dbReference type="InterPro" id="IPR000620">
    <property type="entry name" value="EamA_dom"/>
</dbReference>
<keyword evidence="4 7" id="KW-0812">Transmembrane</keyword>
<evidence type="ECO:0000313" key="10">
    <source>
        <dbReference type="Proteomes" id="UP001364764"/>
    </source>
</evidence>
<feature type="transmembrane region" description="Helical" evidence="7">
    <location>
        <begin position="267"/>
        <end position="285"/>
    </location>
</feature>
<comment type="subcellular location">
    <subcellularLocation>
        <location evidence="1">Cell membrane</location>
        <topology evidence="1">Multi-pass membrane protein</topology>
    </subcellularLocation>
</comment>
<feature type="transmembrane region" description="Helical" evidence="7">
    <location>
        <begin position="153"/>
        <end position="172"/>
    </location>
</feature>
<protein>
    <submittedName>
        <fullName evidence="9">DMT family transporter</fullName>
    </submittedName>
</protein>
<sequence length="302" mass="32678">MKLWHYALIVFLGGCCYGILSTFVKLAYNAGFSTPEVTGAQYFFGAVLSWIFVIFVKKRSLTLKQITKLLLSGIPFGLTGMFYYQSLQSINASLAIVLLFQFVWIGTLYEWVLQKKKPTGGKLISIGVLLFGSVLAANVFSQGNLSLSWQGTIWGLLAASTFALFIFLSGSVAKDTSPVLKSALLSTGAVITVFVVFPPTFLFNLDVLAGLSPYGLVLGVFGVVLPPLLYSIGMPHIGSGMGTIMTASELPMAVIMSSLVLGEFVGWSQWLGVIIILCGISFSSIRQRGLRPQSSMKEYTSL</sequence>
<keyword evidence="6 7" id="KW-0472">Membrane</keyword>
<feature type="domain" description="EamA" evidence="8">
    <location>
        <begin position="7"/>
        <end position="136"/>
    </location>
</feature>
<evidence type="ECO:0000313" key="9">
    <source>
        <dbReference type="EMBL" id="WWP18156.1"/>
    </source>
</evidence>
<feature type="transmembrane region" description="Helical" evidence="7">
    <location>
        <begin position="184"/>
        <end position="205"/>
    </location>
</feature>
<dbReference type="RefSeq" id="WP_036613873.1">
    <property type="nucleotide sequence ID" value="NZ_CP145892.1"/>
</dbReference>
<dbReference type="SUPFAM" id="SSF103481">
    <property type="entry name" value="Multidrug resistance efflux transporter EmrE"/>
    <property type="match status" value="2"/>
</dbReference>
<evidence type="ECO:0000259" key="8">
    <source>
        <dbReference type="Pfam" id="PF00892"/>
    </source>
</evidence>
<gene>
    <name evidence="9" type="ORF">V6668_16720</name>
</gene>
<dbReference type="PANTHER" id="PTHR42920:SF5">
    <property type="entry name" value="EAMA DOMAIN-CONTAINING PROTEIN"/>
    <property type="match status" value="1"/>
</dbReference>
<accession>A0ABD8ALJ4</accession>
<evidence type="ECO:0000256" key="6">
    <source>
        <dbReference type="ARBA" id="ARBA00023136"/>
    </source>
</evidence>
<feature type="transmembrane region" description="Helical" evidence="7">
    <location>
        <begin position="211"/>
        <end position="230"/>
    </location>
</feature>
<feature type="domain" description="EamA" evidence="8">
    <location>
        <begin position="151"/>
        <end position="284"/>
    </location>
</feature>